<gene>
    <name evidence="2" type="ORF">CVT24_002559</name>
</gene>
<dbReference type="AlphaFoldDB" id="A0A409X8E7"/>
<dbReference type="OrthoDB" id="3235800at2759"/>
<dbReference type="InterPro" id="IPR046700">
    <property type="entry name" value="DUF6570"/>
</dbReference>
<dbReference type="Pfam" id="PF20209">
    <property type="entry name" value="DUF6570"/>
    <property type="match status" value="1"/>
</dbReference>
<comment type="caution">
    <text evidence="2">The sequence shown here is derived from an EMBL/GenBank/DDBJ whole genome shotgun (WGS) entry which is preliminary data.</text>
</comment>
<keyword evidence="3" id="KW-1185">Reference proteome</keyword>
<organism evidence="2 3">
    <name type="scientific">Panaeolus cyanescens</name>
    <dbReference type="NCBI Taxonomy" id="181874"/>
    <lineage>
        <taxon>Eukaryota</taxon>
        <taxon>Fungi</taxon>
        <taxon>Dikarya</taxon>
        <taxon>Basidiomycota</taxon>
        <taxon>Agaricomycotina</taxon>
        <taxon>Agaricomycetes</taxon>
        <taxon>Agaricomycetidae</taxon>
        <taxon>Agaricales</taxon>
        <taxon>Agaricineae</taxon>
        <taxon>Galeropsidaceae</taxon>
        <taxon>Panaeolus</taxon>
    </lineage>
</organism>
<sequence>MSSQHCDIHRTLDMEIDRWKNFVTHSVQVNQSAQTIDRYQGIETPTQTVEREDDSLWPPYVTQTDQKRCLSSFQEAVSKDNLEQAVCASCARSTPRKQLTSKNTSDLNMSCFSSPRFRVQQRSDVVVDTTYPDTTLFASQYHALQEHPAALLHPLGISRTASGTQLMLCEDCLPPALRGAVPHLSLANHNFVGDVPKELQKLHLLEEAMIALCRAKTSVLQLTEIEGSRSNSTSQKALKGNVVIFPQDPSKIARVLPIPPQDVAKHVCIVFIRSSNPSRQWLLEKSKPLLVRLAQYEFHSHRPNSHKHLFRYCGDCLRSRHVLFLLWFGTDGFGGVIQHLAFGGLCQFPSPSVRRGGKWEWRSSFFHSHDRGSGRFVGNQDRFEGELVSNYEAIQ</sequence>
<evidence type="ECO:0000313" key="3">
    <source>
        <dbReference type="Proteomes" id="UP000284842"/>
    </source>
</evidence>
<evidence type="ECO:0000259" key="1">
    <source>
        <dbReference type="Pfam" id="PF20209"/>
    </source>
</evidence>
<accession>A0A409X8E7</accession>
<proteinExistence type="predicted"/>
<dbReference type="Proteomes" id="UP000284842">
    <property type="component" value="Unassembled WGS sequence"/>
</dbReference>
<name>A0A409X8E7_9AGAR</name>
<evidence type="ECO:0000313" key="2">
    <source>
        <dbReference type="EMBL" id="PPQ86991.1"/>
    </source>
</evidence>
<dbReference type="STRING" id="181874.A0A409X8E7"/>
<protein>
    <recommendedName>
        <fullName evidence="1">DUF6570 domain-containing protein</fullName>
    </recommendedName>
</protein>
<dbReference type="EMBL" id="NHTK01004388">
    <property type="protein sequence ID" value="PPQ86991.1"/>
    <property type="molecule type" value="Genomic_DNA"/>
</dbReference>
<reference evidence="2 3" key="1">
    <citation type="journal article" date="2018" name="Evol. Lett.">
        <title>Horizontal gene cluster transfer increased hallucinogenic mushroom diversity.</title>
        <authorList>
            <person name="Reynolds H.T."/>
            <person name="Vijayakumar V."/>
            <person name="Gluck-Thaler E."/>
            <person name="Korotkin H.B."/>
            <person name="Matheny P.B."/>
            <person name="Slot J.C."/>
        </authorList>
    </citation>
    <scope>NUCLEOTIDE SEQUENCE [LARGE SCALE GENOMIC DNA]</scope>
    <source>
        <strain evidence="2 3">2629</strain>
    </source>
</reference>
<feature type="domain" description="DUF6570" evidence="1">
    <location>
        <begin position="178"/>
        <end position="294"/>
    </location>
</feature>
<dbReference type="InParanoid" id="A0A409X8E7"/>